<evidence type="ECO:0000313" key="3">
    <source>
        <dbReference type="Proteomes" id="UP000034491"/>
    </source>
</evidence>
<organism evidence="2 3">
    <name type="scientific">Kiloniella litopenaei</name>
    <dbReference type="NCBI Taxonomy" id="1549748"/>
    <lineage>
        <taxon>Bacteria</taxon>
        <taxon>Pseudomonadati</taxon>
        <taxon>Pseudomonadota</taxon>
        <taxon>Alphaproteobacteria</taxon>
        <taxon>Rhodospirillales</taxon>
        <taxon>Kiloniellaceae</taxon>
        <taxon>Kiloniella</taxon>
    </lineage>
</organism>
<gene>
    <name evidence="2" type="ORF">WH95_11260</name>
</gene>
<proteinExistence type="predicted"/>
<dbReference type="PANTHER" id="PTHR33336">
    <property type="entry name" value="QUINOL MONOOXYGENASE YGIN-RELATED"/>
    <property type="match status" value="1"/>
</dbReference>
<dbReference type="STRING" id="1549748.WH95_11260"/>
<reference evidence="2 3" key="1">
    <citation type="submission" date="2015-03" db="EMBL/GenBank/DDBJ databases">
        <title>Genome sequence of Kiloniella sp. P1-1, isolated from the gut microflora of Pacific white shrimp, Penaeus vannamei.</title>
        <authorList>
            <person name="Shao Z."/>
            <person name="Wang L."/>
            <person name="Li X."/>
        </authorList>
    </citation>
    <scope>NUCLEOTIDE SEQUENCE [LARGE SCALE GENOMIC DNA]</scope>
    <source>
        <strain evidence="2 3">P1-1</strain>
    </source>
</reference>
<dbReference type="Gene3D" id="3.30.70.100">
    <property type="match status" value="1"/>
</dbReference>
<feature type="domain" description="ABM" evidence="1">
    <location>
        <begin position="2"/>
        <end position="96"/>
    </location>
</feature>
<evidence type="ECO:0000259" key="1">
    <source>
        <dbReference type="PROSITE" id="PS51725"/>
    </source>
</evidence>
<name>A0A0M2R9Q6_9PROT</name>
<dbReference type="GO" id="GO:0005829">
    <property type="term" value="C:cytosol"/>
    <property type="evidence" value="ECO:0007669"/>
    <property type="project" value="TreeGrafter"/>
</dbReference>
<dbReference type="OrthoDB" id="9812754at2"/>
<dbReference type="InterPro" id="IPR011008">
    <property type="entry name" value="Dimeric_a/b-barrel"/>
</dbReference>
<evidence type="ECO:0000313" key="2">
    <source>
        <dbReference type="EMBL" id="KKJ76710.1"/>
    </source>
</evidence>
<keyword evidence="3" id="KW-1185">Reference proteome</keyword>
<comment type="caution">
    <text evidence="2">The sequence shown here is derived from an EMBL/GenBank/DDBJ whole genome shotgun (WGS) entry which is preliminary data.</text>
</comment>
<protein>
    <recommendedName>
        <fullName evidence="1">ABM domain-containing protein</fullName>
    </recommendedName>
</protein>
<dbReference type="SUPFAM" id="SSF54909">
    <property type="entry name" value="Dimeric alpha+beta barrel"/>
    <property type="match status" value="1"/>
</dbReference>
<dbReference type="Proteomes" id="UP000034491">
    <property type="component" value="Unassembled WGS sequence"/>
</dbReference>
<sequence>MYVVLVDFEIKPEFVKPFKEAMLLQATTSLKQEEDCTHFDVCQAPDEPHKFFLYECYTDASAFDTHLQSDHFLAFDQIISNWIAHKEVRCLELISS</sequence>
<dbReference type="GO" id="GO:0016491">
    <property type="term" value="F:oxidoreductase activity"/>
    <property type="evidence" value="ECO:0007669"/>
    <property type="project" value="TreeGrafter"/>
</dbReference>
<dbReference type="EMBL" id="LANI01000017">
    <property type="protein sequence ID" value="KKJ76710.1"/>
    <property type="molecule type" value="Genomic_DNA"/>
</dbReference>
<dbReference type="RefSeq" id="WP_046507067.1">
    <property type="nucleotide sequence ID" value="NZ_LANI01000017.1"/>
</dbReference>
<dbReference type="PANTHER" id="PTHR33336:SF1">
    <property type="entry name" value="(4S)-4-HYDROXY-5-PHOSPHONOOXYPENTANE-2,3-DIONE ISOMERASE"/>
    <property type="match status" value="1"/>
</dbReference>
<dbReference type="Pfam" id="PF03992">
    <property type="entry name" value="ABM"/>
    <property type="match status" value="1"/>
</dbReference>
<dbReference type="PROSITE" id="PS51725">
    <property type="entry name" value="ABM"/>
    <property type="match status" value="1"/>
</dbReference>
<dbReference type="InterPro" id="IPR007138">
    <property type="entry name" value="ABM_dom"/>
</dbReference>
<dbReference type="AlphaFoldDB" id="A0A0M2R9Q6"/>
<accession>A0A0M2R9Q6</accession>
<dbReference type="InterPro" id="IPR050744">
    <property type="entry name" value="AI-2_Isomerase_LsrG"/>
</dbReference>